<dbReference type="EnsemblPlants" id="ORGLA05G0080300.1">
    <property type="protein sequence ID" value="ORGLA05G0080300.1"/>
    <property type="gene ID" value="ORGLA05G0080300"/>
</dbReference>
<protein>
    <submittedName>
        <fullName evidence="1">Uncharacterized protein</fullName>
    </submittedName>
</protein>
<name>I1PTV5_ORYGL</name>
<dbReference type="HOGENOM" id="CLU_3176257_0_0_1"/>
<dbReference type="Proteomes" id="UP000007306">
    <property type="component" value="Chromosome 5"/>
</dbReference>
<reference evidence="1 2" key="2">
    <citation type="submission" date="2018-04" db="EMBL/GenBank/DDBJ databases">
        <title>OglaRS2 (Oryza glaberrima Reference Sequence Version 2).</title>
        <authorList>
            <person name="Zhang J."/>
            <person name="Kudrna D."/>
            <person name="Lee S."/>
            <person name="Talag J."/>
            <person name="Rajasekar S."/>
            <person name="Wing R.A."/>
        </authorList>
    </citation>
    <scope>NUCLEOTIDE SEQUENCE [LARGE SCALE GENOMIC DNA]</scope>
    <source>
        <strain evidence="1 2">cv. IRGC 96717</strain>
    </source>
</reference>
<organism evidence="1 2">
    <name type="scientific">Oryza glaberrima</name>
    <name type="common">African rice</name>
    <dbReference type="NCBI Taxonomy" id="4538"/>
    <lineage>
        <taxon>Eukaryota</taxon>
        <taxon>Viridiplantae</taxon>
        <taxon>Streptophyta</taxon>
        <taxon>Embryophyta</taxon>
        <taxon>Tracheophyta</taxon>
        <taxon>Spermatophyta</taxon>
        <taxon>Magnoliopsida</taxon>
        <taxon>Liliopsida</taxon>
        <taxon>Poales</taxon>
        <taxon>Poaceae</taxon>
        <taxon>BOP clade</taxon>
        <taxon>Oryzoideae</taxon>
        <taxon>Oryzeae</taxon>
        <taxon>Oryzinae</taxon>
        <taxon>Oryza</taxon>
    </lineage>
</organism>
<accession>I1PTV5</accession>
<evidence type="ECO:0000313" key="1">
    <source>
        <dbReference type="EnsemblPlants" id="ORGLA05G0080300.1"/>
    </source>
</evidence>
<keyword evidence="2" id="KW-1185">Reference proteome</keyword>
<reference evidence="1" key="1">
    <citation type="submission" date="2015-06" db="UniProtKB">
        <authorList>
            <consortium name="EnsemblPlants"/>
        </authorList>
    </citation>
    <scope>IDENTIFICATION</scope>
</reference>
<proteinExistence type="predicted"/>
<sequence length="51" mass="5504">MDSPVTPTDFSPLLSLVPHNEPCYTKGKSVAHASLWLARLLSHNSSSRTGP</sequence>
<dbReference type="Gramene" id="ORGLA05G0080300.1">
    <property type="protein sequence ID" value="ORGLA05G0080300.1"/>
    <property type="gene ID" value="ORGLA05G0080300"/>
</dbReference>
<evidence type="ECO:0000313" key="2">
    <source>
        <dbReference type="Proteomes" id="UP000007306"/>
    </source>
</evidence>
<dbReference type="AlphaFoldDB" id="I1PTV5"/>